<dbReference type="InterPro" id="IPR036390">
    <property type="entry name" value="WH_DNA-bd_sf"/>
</dbReference>
<evidence type="ECO:0000256" key="3">
    <source>
        <dbReference type="ARBA" id="ARBA00023163"/>
    </source>
</evidence>
<protein>
    <submittedName>
        <fullName evidence="5">Transcriptional regulator</fullName>
    </submittedName>
</protein>
<keyword evidence="6" id="KW-1185">Reference proteome</keyword>
<dbReference type="Pfam" id="PF01638">
    <property type="entry name" value="HxlR"/>
    <property type="match status" value="1"/>
</dbReference>
<keyword evidence="3" id="KW-0804">Transcription</keyword>
<dbReference type="OrthoDB" id="5183359at2"/>
<evidence type="ECO:0000313" key="5">
    <source>
        <dbReference type="EMBL" id="AWK74100.1"/>
    </source>
</evidence>
<dbReference type="AlphaFoldDB" id="A0A2S2BZQ3"/>
<dbReference type="PROSITE" id="PS51118">
    <property type="entry name" value="HTH_HXLR"/>
    <property type="match status" value="1"/>
</dbReference>
<keyword evidence="2" id="KW-0238">DNA-binding</keyword>
<name>A0A2S2BZQ3_9NOCA</name>
<dbReference type="SUPFAM" id="SSF46785">
    <property type="entry name" value="Winged helix' DNA-binding domain"/>
    <property type="match status" value="1"/>
</dbReference>
<evidence type="ECO:0000256" key="1">
    <source>
        <dbReference type="ARBA" id="ARBA00023015"/>
    </source>
</evidence>
<gene>
    <name evidence="5" type="ORF">CBI38_23655</name>
</gene>
<dbReference type="KEGG" id="roz:CBI38_23655"/>
<keyword evidence="1" id="KW-0805">Transcription regulation</keyword>
<sequence length="167" mass="18852">MNAARLDGFLGDRDTWRATHCSIGKAMDVVGTRSAILILREAYYGTTRFDDFVQRVGVTEAVAAARLRELTAEGLFERRPYKEPGQRTRFEYVLTEKGRDLLPAVLALMQWGDKYLQGSRGAPIGLRDDATGQPVRVEVRSPDREVPLTELRLTPNFTEEQARRSLP</sequence>
<dbReference type="Gene3D" id="1.10.10.10">
    <property type="entry name" value="Winged helix-like DNA-binding domain superfamily/Winged helix DNA-binding domain"/>
    <property type="match status" value="1"/>
</dbReference>
<dbReference type="InterPro" id="IPR002577">
    <property type="entry name" value="HTH_HxlR"/>
</dbReference>
<organism evidence="5 6">
    <name type="scientific">Rhodococcus oxybenzonivorans</name>
    <dbReference type="NCBI Taxonomy" id="1990687"/>
    <lineage>
        <taxon>Bacteria</taxon>
        <taxon>Bacillati</taxon>
        <taxon>Actinomycetota</taxon>
        <taxon>Actinomycetes</taxon>
        <taxon>Mycobacteriales</taxon>
        <taxon>Nocardiaceae</taxon>
        <taxon>Rhodococcus</taxon>
    </lineage>
</organism>
<evidence type="ECO:0000256" key="2">
    <source>
        <dbReference type="ARBA" id="ARBA00023125"/>
    </source>
</evidence>
<dbReference type="PANTHER" id="PTHR33204">
    <property type="entry name" value="TRANSCRIPTIONAL REGULATOR, MARR FAMILY"/>
    <property type="match status" value="1"/>
</dbReference>
<evidence type="ECO:0000313" key="6">
    <source>
        <dbReference type="Proteomes" id="UP000245711"/>
    </source>
</evidence>
<dbReference type="EMBL" id="CP021354">
    <property type="protein sequence ID" value="AWK74100.1"/>
    <property type="molecule type" value="Genomic_DNA"/>
</dbReference>
<feature type="domain" description="HTH hxlR-type" evidence="4">
    <location>
        <begin position="21"/>
        <end position="120"/>
    </location>
</feature>
<dbReference type="RefSeq" id="WP_109332733.1">
    <property type="nucleotide sequence ID" value="NZ_CP021354.1"/>
</dbReference>
<accession>A0A2S2BZQ3</accession>
<proteinExistence type="predicted"/>
<dbReference type="GO" id="GO:0003677">
    <property type="term" value="F:DNA binding"/>
    <property type="evidence" value="ECO:0007669"/>
    <property type="project" value="UniProtKB-KW"/>
</dbReference>
<reference evidence="5 6" key="1">
    <citation type="submission" date="2017-05" db="EMBL/GenBank/DDBJ databases">
        <title>Isolation of Rhodococcus sp. S2-17 biodegrading of BP-3.</title>
        <authorList>
            <person name="Lee Y."/>
            <person name="Kim K.H."/>
            <person name="Chun B.H."/>
            <person name="Jung H.S."/>
            <person name="Jeon C.O."/>
        </authorList>
    </citation>
    <scope>NUCLEOTIDE SEQUENCE [LARGE SCALE GENOMIC DNA]</scope>
    <source>
        <strain evidence="5 6">S2-17</strain>
    </source>
</reference>
<dbReference type="Proteomes" id="UP000245711">
    <property type="component" value="Chromosome"/>
</dbReference>
<dbReference type="InterPro" id="IPR036388">
    <property type="entry name" value="WH-like_DNA-bd_sf"/>
</dbReference>
<evidence type="ECO:0000259" key="4">
    <source>
        <dbReference type="PROSITE" id="PS51118"/>
    </source>
</evidence>
<dbReference type="PANTHER" id="PTHR33204:SF18">
    <property type="entry name" value="TRANSCRIPTIONAL REGULATORY PROTEIN"/>
    <property type="match status" value="1"/>
</dbReference>